<reference evidence="4 5" key="1">
    <citation type="submission" date="2014-02" db="EMBL/GenBank/DDBJ databases">
        <title>Draft genome sequence of Lysinibacillus sinduriensis JCM 15800.</title>
        <authorList>
            <person name="Zhang F."/>
            <person name="Wang G."/>
            <person name="Zhang L."/>
        </authorList>
    </citation>
    <scope>NUCLEOTIDE SEQUENCE [LARGE SCALE GENOMIC DNA]</scope>
    <source>
        <strain evidence="4 5">JCM 15800</strain>
    </source>
</reference>
<sequence length="328" mass="36537">MNKTTTLLLSISITAALIAGCNNSENNASSGNKSEVTSSAINSTANKSTQTEESKSSNGDDVATILGSTLWQGTKVYDKDNNDLTEENSNFIAIAKYDYQTSRYEFFDKESKNSRGDYGTFFMTNDGKFRVLISESKGTQGVVELTEVTDDKYIYKRIGKDANGNDVEVFVEHEPYTGSELTFTSPEKTFETLTGEIDNQTDGDQILANTLWVGSVALDENGNDVSEYNQNFFALAKYDAETSQYEFFDKQTGQSRGDYGYYNVLNNNKVRAHVSLGDKKYGAVLEVTELNENKFTYKRIGKDQDGKDIPITVEHIPYTGELNPEFTQ</sequence>
<dbReference type="eggNOG" id="ENOG502Z7TT">
    <property type="taxonomic scope" value="Bacteria"/>
</dbReference>
<name>A0A0A3IIS1_9BACL</name>
<dbReference type="OrthoDB" id="9133902at2"/>
<dbReference type="AlphaFoldDB" id="A0A0A3IIS1"/>
<comment type="caution">
    <text evidence="4">The sequence shown here is derived from an EMBL/GenBank/DDBJ whole genome shotgun (WGS) entry which is preliminary data.</text>
</comment>
<organism evidence="4 5">
    <name type="scientific">Ureibacillus sinduriensis BLB-1 = JCM 15800</name>
    <dbReference type="NCBI Taxonomy" id="1384057"/>
    <lineage>
        <taxon>Bacteria</taxon>
        <taxon>Bacillati</taxon>
        <taxon>Bacillota</taxon>
        <taxon>Bacilli</taxon>
        <taxon>Bacillales</taxon>
        <taxon>Caryophanaceae</taxon>
        <taxon>Ureibacillus</taxon>
    </lineage>
</organism>
<evidence type="ECO:0000313" key="4">
    <source>
        <dbReference type="EMBL" id="KGR74752.1"/>
    </source>
</evidence>
<keyword evidence="5" id="KW-1185">Reference proteome</keyword>
<keyword evidence="2" id="KW-0732">Signal</keyword>
<evidence type="ECO:0000259" key="3">
    <source>
        <dbReference type="Pfam" id="PF16103"/>
    </source>
</evidence>
<evidence type="ECO:0000256" key="1">
    <source>
        <dbReference type="SAM" id="MobiDB-lite"/>
    </source>
</evidence>
<feature type="chain" id="PRO_5039536749" description="DUF4822 domain-containing protein" evidence="2">
    <location>
        <begin position="20"/>
        <end position="328"/>
    </location>
</feature>
<proteinExistence type="predicted"/>
<feature type="compositionally biased region" description="Polar residues" evidence="1">
    <location>
        <begin position="25"/>
        <end position="49"/>
    </location>
</feature>
<feature type="region of interest" description="Disordered" evidence="1">
    <location>
        <begin position="25"/>
        <end position="60"/>
    </location>
</feature>
<feature type="domain" description="DUF4822" evidence="3">
    <location>
        <begin position="64"/>
        <end position="183"/>
    </location>
</feature>
<dbReference type="RefSeq" id="WP_036201319.1">
    <property type="nucleotide sequence ID" value="NZ_AVCY01000003.1"/>
</dbReference>
<dbReference type="Proteomes" id="UP000030408">
    <property type="component" value="Unassembled WGS sequence"/>
</dbReference>
<dbReference type="InterPro" id="IPR032247">
    <property type="entry name" value="DUF4822"/>
</dbReference>
<gene>
    <name evidence="4" type="ORF">CD33_13275</name>
</gene>
<protein>
    <recommendedName>
        <fullName evidence="3">DUF4822 domain-containing protein</fullName>
    </recommendedName>
</protein>
<dbReference type="Gene3D" id="2.40.128.540">
    <property type="entry name" value="Domain of unknown function DUF4822"/>
    <property type="match status" value="2"/>
</dbReference>
<dbReference type="Pfam" id="PF16103">
    <property type="entry name" value="DUF4822"/>
    <property type="match status" value="2"/>
</dbReference>
<accession>A0A0A3IIS1</accession>
<feature type="domain" description="DUF4822" evidence="3">
    <location>
        <begin position="204"/>
        <end position="326"/>
    </location>
</feature>
<dbReference type="EMBL" id="JPVO01000053">
    <property type="protein sequence ID" value="KGR74752.1"/>
    <property type="molecule type" value="Genomic_DNA"/>
</dbReference>
<evidence type="ECO:0000313" key="5">
    <source>
        <dbReference type="Proteomes" id="UP000030408"/>
    </source>
</evidence>
<evidence type="ECO:0000256" key="2">
    <source>
        <dbReference type="SAM" id="SignalP"/>
    </source>
</evidence>
<dbReference type="PROSITE" id="PS51257">
    <property type="entry name" value="PROKAR_LIPOPROTEIN"/>
    <property type="match status" value="1"/>
</dbReference>
<feature type="signal peptide" evidence="2">
    <location>
        <begin position="1"/>
        <end position="19"/>
    </location>
</feature>